<dbReference type="GO" id="GO:0016020">
    <property type="term" value="C:membrane"/>
    <property type="evidence" value="ECO:0007669"/>
    <property type="project" value="InterPro"/>
</dbReference>
<dbReference type="Pfam" id="PF01464">
    <property type="entry name" value="SLT"/>
    <property type="match status" value="1"/>
</dbReference>
<dbReference type="SUPFAM" id="SSF48435">
    <property type="entry name" value="Bacterial muramidases"/>
    <property type="match status" value="1"/>
</dbReference>
<dbReference type="Proteomes" id="UP000052167">
    <property type="component" value="Unassembled WGS sequence"/>
</dbReference>
<evidence type="ECO:0000313" key="8">
    <source>
        <dbReference type="Proteomes" id="UP000052167"/>
    </source>
</evidence>
<feature type="domain" description="Transglycosylase SLT" evidence="6">
    <location>
        <begin position="531"/>
        <end position="634"/>
    </location>
</feature>
<keyword evidence="8" id="KW-1185">Reference proteome</keyword>
<accession>A0A922P1D7</accession>
<comment type="similarity">
    <text evidence="2">Belongs to the virb1 family.</text>
</comment>
<evidence type="ECO:0000256" key="1">
    <source>
        <dbReference type="ARBA" id="ARBA00007734"/>
    </source>
</evidence>
<sequence>MNKPVLLLTALSLGLSSGWPNTAPLPEGATPLPYAKPGSPTAASFPMPLTTKSIPRTGRLTPAPVLKSGLDALSDGNAGRAILIRNGLPPGSLERQILTWAIATSGTFGVPSDEIAAAEAELAGWPGLDGLRAQSERALFLENPKAETVIAAFERAPPQTAEGTFVFARALRETGKQDEAVQLIRQLWASDALDTALESRILKDYGSFLKAADHKGRMDYLMYRSRVTQAKRFADLGEAQSLYKGWSAVIREAKNADALVKAVDASWADDPAYLFIQIEQLRRKEKYEDAAALLKKVPQDTAQLINPSEWWNERRIVARGLADQGDYRAAYDIVSAYRGTRAADIVDAEFHAGWYALRHLDDPSSAERHFRQIEKVSNGPISSARALYWLGRTAEQAGHDTADEFYRKAAVYPGTFYGQLAAAKTGSRTLNVADPVPSDDDRQTFLGRAPVQAIALLEATGQQRRAETLLRALAKEIESPGELALLAKKAEERANHSLALQIGKTAFAEGRDVAALAFPTGVIPATANIAGSGTALAYSIARQESAFNPTAVSPANARGLLQLLPGTAKAVAKRHGLSYAPALLTGDPGYNATLGAHYLGEQIASFDGSYVLTFIAYNAGPRRVREWIERYGDPRGKPIDEVVDWIERIPFPETRSYVQRIMENYQVYKTRLGQETDIVADLRFGRR</sequence>
<dbReference type="GO" id="GO:0042597">
    <property type="term" value="C:periplasmic space"/>
    <property type="evidence" value="ECO:0007669"/>
    <property type="project" value="InterPro"/>
</dbReference>
<comment type="caution">
    <text evidence="7">The sequence shown here is derived from an EMBL/GenBank/DDBJ whole genome shotgun (WGS) entry which is preliminary data.</text>
</comment>
<feature type="chain" id="PRO_5037725512" evidence="5">
    <location>
        <begin position="23"/>
        <end position="687"/>
    </location>
</feature>
<dbReference type="GO" id="GO:0008933">
    <property type="term" value="F:peptidoglycan lytic transglycosylase activity"/>
    <property type="evidence" value="ECO:0007669"/>
    <property type="project" value="InterPro"/>
</dbReference>
<feature type="signal peptide" evidence="5">
    <location>
        <begin position="1"/>
        <end position="22"/>
    </location>
</feature>
<dbReference type="PANTHER" id="PTHR37423">
    <property type="entry name" value="SOLUBLE LYTIC MUREIN TRANSGLYCOSYLASE-RELATED"/>
    <property type="match status" value="1"/>
</dbReference>
<feature type="region of interest" description="Disordered" evidence="4">
    <location>
        <begin position="34"/>
        <end position="58"/>
    </location>
</feature>
<evidence type="ECO:0000256" key="3">
    <source>
        <dbReference type="ARBA" id="ARBA00022729"/>
    </source>
</evidence>
<evidence type="ECO:0000256" key="2">
    <source>
        <dbReference type="ARBA" id="ARBA00009387"/>
    </source>
</evidence>
<dbReference type="PANTHER" id="PTHR37423:SF2">
    <property type="entry name" value="MEMBRANE-BOUND LYTIC MUREIN TRANSGLYCOSYLASE C"/>
    <property type="match status" value="1"/>
</dbReference>
<dbReference type="OrthoDB" id="9815002at2"/>
<dbReference type="SUPFAM" id="SSF53955">
    <property type="entry name" value="Lysozyme-like"/>
    <property type="match status" value="1"/>
</dbReference>
<comment type="similarity">
    <text evidence="1">Belongs to the transglycosylase Slt family.</text>
</comment>
<dbReference type="CDD" id="cd13401">
    <property type="entry name" value="Slt70-like"/>
    <property type="match status" value="1"/>
</dbReference>
<reference evidence="7 8" key="1">
    <citation type="submission" date="2014-06" db="EMBL/GenBank/DDBJ databases">
        <title>Rhizobium pelagicum/R2-400B4.</title>
        <authorList>
            <person name="Kimes N.E."/>
            <person name="Lopez-Perez M."/>
        </authorList>
    </citation>
    <scope>NUCLEOTIDE SEQUENCE [LARGE SCALE GENOMIC DNA]</scope>
    <source>
        <strain evidence="7 8">R2-400B4</strain>
    </source>
</reference>
<dbReference type="GO" id="GO:0004553">
    <property type="term" value="F:hydrolase activity, hydrolyzing O-glycosyl compounds"/>
    <property type="evidence" value="ECO:0007669"/>
    <property type="project" value="InterPro"/>
</dbReference>
<dbReference type="EMBL" id="JOKJ01000014">
    <property type="protein sequence ID" value="KEQ06907.1"/>
    <property type="molecule type" value="Genomic_DNA"/>
</dbReference>
<dbReference type="GO" id="GO:0000270">
    <property type="term" value="P:peptidoglycan metabolic process"/>
    <property type="evidence" value="ECO:0007669"/>
    <property type="project" value="InterPro"/>
</dbReference>
<dbReference type="RefSeq" id="WP_037167508.1">
    <property type="nucleotide sequence ID" value="NZ_CAJXID010000014.1"/>
</dbReference>
<evidence type="ECO:0000256" key="4">
    <source>
        <dbReference type="SAM" id="MobiDB-lite"/>
    </source>
</evidence>
<dbReference type="InterPro" id="IPR023346">
    <property type="entry name" value="Lysozyme-like_dom_sf"/>
</dbReference>
<gene>
    <name evidence="7" type="ORF">GV68_05460</name>
</gene>
<evidence type="ECO:0000313" key="7">
    <source>
        <dbReference type="EMBL" id="KEQ06907.1"/>
    </source>
</evidence>
<name>A0A922P1D7_9HYPH</name>
<dbReference type="AlphaFoldDB" id="A0A922P1D7"/>
<organism evidence="7 8">
    <name type="scientific">Pseudorhizobium pelagicum</name>
    <dbReference type="NCBI Taxonomy" id="1509405"/>
    <lineage>
        <taxon>Bacteria</taxon>
        <taxon>Pseudomonadati</taxon>
        <taxon>Pseudomonadota</taxon>
        <taxon>Alphaproteobacteria</taxon>
        <taxon>Hyphomicrobiales</taxon>
        <taxon>Rhizobiaceae</taxon>
        <taxon>Rhizobium/Agrobacterium group</taxon>
        <taxon>Pseudorhizobium</taxon>
    </lineage>
</organism>
<evidence type="ECO:0000256" key="5">
    <source>
        <dbReference type="SAM" id="SignalP"/>
    </source>
</evidence>
<dbReference type="Gene3D" id="1.10.530.10">
    <property type="match status" value="1"/>
</dbReference>
<keyword evidence="3 5" id="KW-0732">Signal</keyword>
<dbReference type="Gene3D" id="1.25.20.10">
    <property type="entry name" value="Bacterial muramidases"/>
    <property type="match status" value="1"/>
</dbReference>
<dbReference type="InterPro" id="IPR000189">
    <property type="entry name" value="Transglyc_AS"/>
</dbReference>
<dbReference type="InterPro" id="IPR008258">
    <property type="entry name" value="Transglycosylase_SLT_dom_1"/>
</dbReference>
<dbReference type="PROSITE" id="PS00922">
    <property type="entry name" value="TRANSGLYCOSYLASE"/>
    <property type="match status" value="1"/>
</dbReference>
<evidence type="ECO:0000259" key="6">
    <source>
        <dbReference type="Pfam" id="PF01464"/>
    </source>
</evidence>
<protein>
    <submittedName>
        <fullName evidence="7">Lytic transglycosylase</fullName>
    </submittedName>
</protein>
<dbReference type="InterPro" id="IPR008939">
    <property type="entry name" value="Lytic_TGlycosylase_superhlx_U"/>
</dbReference>
<proteinExistence type="inferred from homology"/>